<keyword evidence="3" id="KW-0812">Transmembrane</keyword>
<organism evidence="4 5">
    <name type="scientific">Pseudonocardia aurantiaca</name>
    <dbReference type="NCBI Taxonomy" id="75290"/>
    <lineage>
        <taxon>Bacteria</taxon>
        <taxon>Bacillati</taxon>
        <taxon>Actinomycetota</taxon>
        <taxon>Actinomycetes</taxon>
        <taxon>Pseudonocardiales</taxon>
        <taxon>Pseudonocardiaceae</taxon>
        <taxon>Pseudonocardia</taxon>
    </lineage>
</organism>
<dbReference type="Proteomes" id="UP001597145">
    <property type="component" value="Unassembled WGS sequence"/>
</dbReference>
<dbReference type="RefSeq" id="WP_379659686.1">
    <property type="nucleotide sequence ID" value="NZ_JBHUCP010000005.1"/>
</dbReference>
<feature type="coiled-coil region" evidence="1">
    <location>
        <begin position="106"/>
        <end position="133"/>
    </location>
</feature>
<feature type="region of interest" description="Disordered" evidence="2">
    <location>
        <begin position="1"/>
        <end position="52"/>
    </location>
</feature>
<feature type="compositionally biased region" description="Pro residues" evidence="2">
    <location>
        <begin position="174"/>
        <end position="192"/>
    </location>
</feature>
<feature type="transmembrane region" description="Helical" evidence="3">
    <location>
        <begin position="77"/>
        <end position="95"/>
    </location>
</feature>
<comment type="caution">
    <text evidence="4">The sequence shown here is derived from an EMBL/GenBank/DDBJ whole genome shotgun (WGS) entry which is preliminary data.</text>
</comment>
<evidence type="ECO:0000256" key="2">
    <source>
        <dbReference type="SAM" id="MobiDB-lite"/>
    </source>
</evidence>
<keyword evidence="3" id="KW-1133">Transmembrane helix</keyword>
<evidence type="ECO:0000313" key="4">
    <source>
        <dbReference type="EMBL" id="MFD1529390.1"/>
    </source>
</evidence>
<keyword evidence="5" id="KW-1185">Reference proteome</keyword>
<reference evidence="5" key="1">
    <citation type="journal article" date="2019" name="Int. J. Syst. Evol. Microbiol.">
        <title>The Global Catalogue of Microorganisms (GCM) 10K type strain sequencing project: providing services to taxonomists for standard genome sequencing and annotation.</title>
        <authorList>
            <consortium name="The Broad Institute Genomics Platform"/>
            <consortium name="The Broad Institute Genome Sequencing Center for Infectious Disease"/>
            <person name="Wu L."/>
            <person name="Ma J."/>
        </authorList>
    </citation>
    <scope>NUCLEOTIDE SEQUENCE [LARGE SCALE GENOMIC DNA]</scope>
    <source>
        <strain evidence="5">JCM 12165</strain>
    </source>
</reference>
<accession>A0ABW4FFE5</accession>
<proteinExistence type="predicted"/>
<keyword evidence="1" id="KW-0175">Coiled coil</keyword>
<gene>
    <name evidence="4" type="ORF">ACFSCY_08030</name>
</gene>
<dbReference type="EMBL" id="JBHUCP010000005">
    <property type="protein sequence ID" value="MFD1529390.1"/>
    <property type="molecule type" value="Genomic_DNA"/>
</dbReference>
<name>A0ABW4FFE5_9PSEU</name>
<evidence type="ECO:0000256" key="3">
    <source>
        <dbReference type="SAM" id="Phobius"/>
    </source>
</evidence>
<evidence type="ECO:0000313" key="5">
    <source>
        <dbReference type="Proteomes" id="UP001597145"/>
    </source>
</evidence>
<feature type="compositionally biased region" description="Pro residues" evidence="2">
    <location>
        <begin position="199"/>
        <end position="208"/>
    </location>
</feature>
<evidence type="ECO:0000256" key="1">
    <source>
        <dbReference type="SAM" id="Coils"/>
    </source>
</evidence>
<sequence length="257" mass="25985">MSAPVTERGRATTRTASIPAQRGEPGDRQQGRAALPGEQKAGQRSARRAYARRDDRLRRLVGGRPVRTSAPTGRAQFVLLIMALLAVGLVATLWFSTAAAADSYRLQDARAEARALSQQAERLRREVAVAESAPELARRAAGLGMVPVQDPARIVVVPDGGVSVVGEPRAAVPPARPQAPAAPAPAPAPAPSGPGAEQPQPPVAPAEPGPAQLASGVDGAQQGTEGRQATAGPTVVAQGAGDQSTAPGASTAGTGNG</sequence>
<feature type="region of interest" description="Disordered" evidence="2">
    <location>
        <begin position="168"/>
        <end position="257"/>
    </location>
</feature>
<evidence type="ECO:0008006" key="6">
    <source>
        <dbReference type="Google" id="ProtNLM"/>
    </source>
</evidence>
<keyword evidence="3" id="KW-0472">Membrane</keyword>
<protein>
    <recommendedName>
        <fullName evidence="6">Cell division protein FtsL</fullName>
    </recommendedName>
</protein>
<feature type="compositionally biased region" description="Polar residues" evidence="2">
    <location>
        <begin position="241"/>
        <end position="257"/>
    </location>
</feature>